<dbReference type="EMBL" id="CM017620">
    <property type="protein sequence ID" value="TYI03325.1"/>
    <property type="molecule type" value="Genomic_DNA"/>
</dbReference>
<dbReference type="PANTHER" id="PTHR36064">
    <property type="entry name" value="EMBRYO DEFECTIVE 2735"/>
    <property type="match status" value="1"/>
</dbReference>
<gene>
    <name evidence="1" type="ORF">ES332_A11G330500v1</name>
</gene>
<reference evidence="1 2" key="1">
    <citation type="submission" date="2019-07" db="EMBL/GenBank/DDBJ databases">
        <title>WGS assembly of Gossypium tomentosum.</title>
        <authorList>
            <person name="Chen Z.J."/>
            <person name="Sreedasyam A."/>
            <person name="Ando A."/>
            <person name="Song Q."/>
            <person name="De L."/>
            <person name="Hulse-Kemp A."/>
            <person name="Ding M."/>
            <person name="Ye W."/>
            <person name="Kirkbride R."/>
            <person name="Jenkins J."/>
            <person name="Plott C."/>
            <person name="Lovell J."/>
            <person name="Lin Y.-M."/>
            <person name="Vaughn R."/>
            <person name="Liu B."/>
            <person name="Li W."/>
            <person name="Simpson S."/>
            <person name="Scheffler B."/>
            <person name="Saski C."/>
            <person name="Grover C."/>
            <person name="Hu G."/>
            <person name="Conover J."/>
            <person name="Carlson J."/>
            <person name="Shu S."/>
            <person name="Boston L."/>
            <person name="Williams M."/>
            <person name="Peterson D."/>
            <person name="Mcgee K."/>
            <person name="Jones D."/>
            <person name="Wendel J."/>
            <person name="Stelly D."/>
            <person name="Grimwood J."/>
            <person name="Schmutz J."/>
        </authorList>
    </citation>
    <scope>NUCLEOTIDE SEQUENCE [LARGE SCALE GENOMIC DNA]</scope>
    <source>
        <strain evidence="1">7179.01</strain>
    </source>
</reference>
<sequence length="41" mass="4540">MALEAIAAIGGMETLRSALQRLYMTRASAYRDALKSFIEGY</sequence>
<dbReference type="AlphaFoldDB" id="A0A5D2NJH3"/>
<dbReference type="Proteomes" id="UP000322667">
    <property type="component" value="Chromosome A11"/>
</dbReference>
<protein>
    <submittedName>
        <fullName evidence="1">Uncharacterized protein</fullName>
    </submittedName>
</protein>
<organism evidence="1 2">
    <name type="scientific">Gossypium tomentosum</name>
    <name type="common">Hawaiian cotton</name>
    <name type="synonym">Gossypium sandvicense</name>
    <dbReference type="NCBI Taxonomy" id="34277"/>
    <lineage>
        <taxon>Eukaryota</taxon>
        <taxon>Viridiplantae</taxon>
        <taxon>Streptophyta</taxon>
        <taxon>Embryophyta</taxon>
        <taxon>Tracheophyta</taxon>
        <taxon>Spermatophyta</taxon>
        <taxon>Magnoliopsida</taxon>
        <taxon>eudicotyledons</taxon>
        <taxon>Gunneridae</taxon>
        <taxon>Pentapetalae</taxon>
        <taxon>rosids</taxon>
        <taxon>malvids</taxon>
        <taxon>Malvales</taxon>
        <taxon>Malvaceae</taxon>
        <taxon>Malvoideae</taxon>
        <taxon>Gossypium</taxon>
    </lineage>
</organism>
<keyword evidence="2" id="KW-1185">Reference proteome</keyword>
<name>A0A5D2NJH3_GOSTO</name>
<evidence type="ECO:0000313" key="2">
    <source>
        <dbReference type="Proteomes" id="UP000322667"/>
    </source>
</evidence>
<evidence type="ECO:0000313" key="1">
    <source>
        <dbReference type="EMBL" id="TYI03325.1"/>
    </source>
</evidence>
<proteinExistence type="predicted"/>
<accession>A0A5D2NJH3</accession>